<dbReference type="AlphaFoldDB" id="A0A6F9E963"/>
<keyword evidence="1" id="KW-1133">Transmembrane helix</keyword>
<feature type="transmembrane region" description="Helical" evidence="1">
    <location>
        <begin position="5"/>
        <end position="23"/>
    </location>
</feature>
<dbReference type="EMBL" id="LR792683">
    <property type="protein sequence ID" value="CAB3392837.1"/>
    <property type="molecule type" value="Genomic_DNA"/>
</dbReference>
<sequence length="55" mass="6046">MFRYYFGIAIMCAVFAIFTLFLGERAPEALATIFIGFAGAFAAIAFITSGPESRW</sequence>
<name>A0A6F9E963_9BACL</name>
<gene>
    <name evidence="2" type="ORF">COOX1_1610</name>
</gene>
<dbReference type="Proteomes" id="UP000502196">
    <property type="component" value="Chromosome"/>
</dbReference>
<evidence type="ECO:0000313" key="3">
    <source>
        <dbReference type="Proteomes" id="UP000502196"/>
    </source>
</evidence>
<proteinExistence type="predicted"/>
<evidence type="ECO:0000256" key="1">
    <source>
        <dbReference type="SAM" id="Phobius"/>
    </source>
</evidence>
<keyword evidence="1" id="KW-0812">Transmembrane</keyword>
<keyword evidence="1" id="KW-0472">Membrane</keyword>
<accession>A0A6F9E963</accession>
<evidence type="ECO:0000313" key="2">
    <source>
        <dbReference type="EMBL" id="CAB3392837.1"/>
    </source>
</evidence>
<protein>
    <recommendedName>
        <fullName evidence="4">DUF2759 domain-containing protein</fullName>
    </recommendedName>
</protein>
<organism evidence="2 3">
    <name type="scientific">Kyrpidia spormannii</name>
    <dbReference type="NCBI Taxonomy" id="2055160"/>
    <lineage>
        <taxon>Bacteria</taxon>
        <taxon>Bacillati</taxon>
        <taxon>Bacillota</taxon>
        <taxon>Bacilli</taxon>
        <taxon>Bacillales</taxon>
        <taxon>Alicyclobacillaceae</taxon>
        <taxon>Kyrpidia</taxon>
    </lineage>
</organism>
<feature type="transmembrane region" description="Helical" evidence="1">
    <location>
        <begin position="29"/>
        <end position="48"/>
    </location>
</feature>
<evidence type="ECO:0008006" key="4">
    <source>
        <dbReference type="Google" id="ProtNLM"/>
    </source>
</evidence>
<reference evidence="2 3" key="1">
    <citation type="submission" date="2020-04" db="EMBL/GenBank/DDBJ databases">
        <authorList>
            <person name="Hogendoorn C."/>
        </authorList>
    </citation>
    <scope>NUCLEOTIDE SEQUENCE [LARGE SCALE GENOMIC DNA]</scope>
    <source>
        <strain evidence="2">COOX1</strain>
    </source>
</reference>
<dbReference type="RefSeq" id="WP_013075787.1">
    <property type="nucleotide sequence ID" value="NZ_CP024955.1"/>
</dbReference>